<name>A0AAV4NNZ1_9ARAC</name>
<comment type="caution">
    <text evidence="1">The sequence shown here is derived from an EMBL/GenBank/DDBJ whole genome shotgun (WGS) entry which is preliminary data.</text>
</comment>
<dbReference type="EMBL" id="BPLQ01001895">
    <property type="protein sequence ID" value="GIX86491.1"/>
    <property type="molecule type" value="Genomic_DNA"/>
</dbReference>
<organism evidence="1 2">
    <name type="scientific">Caerostris darwini</name>
    <dbReference type="NCBI Taxonomy" id="1538125"/>
    <lineage>
        <taxon>Eukaryota</taxon>
        <taxon>Metazoa</taxon>
        <taxon>Ecdysozoa</taxon>
        <taxon>Arthropoda</taxon>
        <taxon>Chelicerata</taxon>
        <taxon>Arachnida</taxon>
        <taxon>Araneae</taxon>
        <taxon>Araneomorphae</taxon>
        <taxon>Entelegynae</taxon>
        <taxon>Araneoidea</taxon>
        <taxon>Araneidae</taxon>
        <taxon>Caerostris</taxon>
    </lineage>
</organism>
<feature type="non-terminal residue" evidence="1">
    <location>
        <position position="1"/>
    </location>
</feature>
<dbReference type="AlphaFoldDB" id="A0AAV4NNZ1"/>
<gene>
    <name evidence="1" type="ORF">CDAR_534641</name>
</gene>
<evidence type="ECO:0000313" key="1">
    <source>
        <dbReference type="EMBL" id="GIX86491.1"/>
    </source>
</evidence>
<sequence>ETDAVFAGSLAQRQRVMMVKRCITATILRHPLLPKTGFRLWFENVELEVSEL</sequence>
<accession>A0AAV4NNZ1</accession>
<keyword evidence="2" id="KW-1185">Reference proteome</keyword>
<reference evidence="1 2" key="1">
    <citation type="submission" date="2021-06" db="EMBL/GenBank/DDBJ databases">
        <title>Caerostris darwini draft genome.</title>
        <authorList>
            <person name="Kono N."/>
            <person name="Arakawa K."/>
        </authorList>
    </citation>
    <scope>NUCLEOTIDE SEQUENCE [LARGE SCALE GENOMIC DNA]</scope>
</reference>
<dbReference type="Proteomes" id="UP001054837">
    <property type="component" value="Unassembled WGS sequence"/>
</dbReference>
<protein>
    <submittedName>
        <fullName evidence="1">Uncharacterized protein</fullName>
    </submittedName>
</protein>
<proteinExistence type="predicted"/>
<evidence type="ECO:0000313" key="2">
    <source>
        <dbReference type="Proteomes" id="UP001054837"/>
    </source>
</evidence>